<dbReference type="Proteomes" id="UP001305928">
    <property type="component" value="Chromosome"/>
</dbReference>
<protein>
    <submittedName>
        <fullName evidence="1">DUF3461 family protein</fullName>
    </submittedName>
</protein>
<dbReference type="InterPro" id="IPR020911">
    <property type="entry name" value="UPF0325"/>
</dbReference>
<dbReference type="RefSeq" id="WP_318645193.1">
    <property type="nucleotide sequence ID" value="NZ_CP137892.1"/>
</dbReference>
<dbReference type="Pfam" id="PF11944">
    <property type="entry name" value="DUF3461"/>
    <property type="match status" value="1"/>
</dbReference>
<accession>A0ABZ0PXX3</accession>
<evidence type="ECO:0000313" key="2">
    <source>
        <dbReference type="Proteomes" id="UP001305928"/>
    </source>
</evidence>
<sequence length="136" mass="15529">MTDYSTLKEMGISSFELISRFSLRREHDRDVLKVYYLRPLTSLRPHSQKFTFARPRQAIPGQSRHSQAWKDLLDCSPVLQQALQELRQLTGSDCDNQPLAAKDALLRDLSHLEKVVAAKLAEIREQVERLGPQASA</sequence>
<keyword evidence="2" id="KW-1185">Reference proteome</keyword>
<reference evidence="1 2" key="1">
    <citation type="submission" date="2023-11" db="EMBL/GenBank/DDBJ databases">
        <title>Complete genome of Pseudomonas benzenivorans BA3361.</title>
        <authorList>
            <person name="Shin S.Y."/>
            <person name="Song J."/>
            <person name="Kang H."/>
        </authorList>
    </citation>
    <scope>NUCLEOTIDE SEQUENCE [LARGE SCALE GENOMIC DNA]</scope>
    <source>
        <strain evidence="1 2">HNIBRBA3361</strain>
    </source>
</reference>
<gene>
    <name evidence="1" type="ORF">SBP02_04440</name>
</gene>
<evidence type="ECO:0000313" key="1">
    <source>
        <dbReference type="EMBL" id="WPC06008.1"/>
    </source>
</evidence>
<proteinExistence type="predicted"/>
<name>A0ABZ0PXX3_9PSED</name>
<dbReference type="EMBL" id="CP137892">
    <property type="protein sequence ID" value="WPC06008.1"/>
    <property type="molecule type" value="Genomic_DNA"/>
</dbReference>
<organism evidence="1 2">
    <name type="scientific">Pseudomonas benzenivorans</name>
    <dbReference type="NCBI Taxonomy" id="556533"/>
    <lineage>
        <taxon>Bacteria</taxon>
        <taxon>Pseudomonadati</taxon>
        <taxon>Pseudomonadota</taxon>
        <taxon>Gammaproteobacteria</taxon>
        <taxon>Pseudomonadales</taxon>
        <taxon>Pseudomonadaceae</taxon>
        <taxon>Pseudomonas</taxon>
    </lineage>
</organism>